<keyword evidence="2" id="KW-1185">Reference proteome</keyword>
<dbReference type="EMBL" id="CM044708">
    <property type="protein sequence ID" value="KAI5648539.1"/>
    <property type="molecule type" value="Genomic_DNA"/>
</dbReference>
<dbReference type="Proteomes" id="UP001060085">
    <property type="component" value="Linkage Group LG08"/>
</dbReference>
<proteinExistence type="predicted"/>
<sequence>MSGTEEAAAASFQLPCIQRSGFDPQTRIYHSVHKLNEWQNIPTQPDLDTATFVLSRFPPTSQAETQIALIDSSTNQKLTYAQLRQSIDKFAAGLYHGLGVRKGDVVFLLSPNSLLYPTICLSILSIGAILTTANPMNTESEIGKQVRDSGAKLAIAAPEELHKLIPTGVPTLLTSQQKDDSLPSVEELIRCCEPLEIPEARPTQSDTAAVLYSSGTTGTSKGVVLTHSNFISVISLMRWSVDVSSSQDDVFLCFIPMFHIYGLAFFGLGLLACGITNVVMQKYDFHGMLQSIQTHKVNNLPAVPPVILAMVKYNGKEYDLSSLRRVGSGAAPLSKEITDGFREKFPGVELRQGYGLTESCGAGTFFALDEQAKAHSGSCGKLLPKFSAKVVDSESGIAMPPFKKGELWLKSPTLMKEYLGNKGATADTIDSEGWLHTGDLGYFDFDGCLYIVDRIKELIKHNGYQVAPAELEAVLLSHPQILDAAVVPLEDEEAGQIPIAYVVRAANSHLTENQVIQFVGSQVAPYKKIRKVSFIKAIPKSAAGKILRKELVSQGKQKVASKL</sequence>
<reference evidence="2" key="1">
    <citation type="journal article" date="2023" name="Nat. Plants">
        <title>Single-cell RNA sequencing provides a high-resolution roadmap for understanding the multicellular compartmentation of specialized metabolism.</title>
        <authorList>
            <person name="Sun S."/>
            <person name="Shen X."/>
            <person name="Li Y."/>
            <person name="Li Y."/>
            <person name="Wang S."/>
            <person name="Li R."/>
            <person name="Zhang H."/>
            <person name="Shen G."/>
            <person name="Guo B."/>
            <person name="Wei J."/>
            <person name="Xu J."/>
            <person name="St-Pierre B."/>
            <person name="Chen S."/>
            <person name="Sun C."/>
        </authorList>
    </citation>
    <scope>NUCLEOTIDE SEQUENCE [LARGE SCALE GENOMIC DNA]</scope>
</reference>
<name>A0ACB9ZN68_CATRO</name>
<accession>A0ACB9ZN68</accession>
<gene>
    <name evidence="1" type="ORF">M9H77_34544</name>
</gene>
<organism evidence="1 2">
    <name type="scientific">Catharanthus roseus</name>
    <name type="common">Madagascar periwinkle</name>
    <name type="synonym">Vinca rosea</name>
    <dbReference type="NCBI Taxonomy" id="4058"/>
    <lineage>
        <taxon>Eukaryota</taxon>
        <taxon>Viridiplantae</taxon>
        <taxon>Streptophyta</taxon>
        <taxon>Embryophyta</taxon>
        <taxon>Tracheophyta</taxon>
        <taxon>Spermatophyta</taxon>
        <taxon>Magnoliopsida</taxon>
        <taxon>eudicotyledons</taxon>
        <taxon>Gunneridae</taxon>
        <taxon>Pentapetalae</taxon>
        <taxon>asterids</taxon>
        <taxon>lamiids</taxon>
        <taxon>Gentianales</taxon>
        <taxon>Apocynaceae</taxon>
        <taxon>Rauvolfioideae</taxon>
        <taxon>Vinceae</taxon>
        <taxon>Catharanthinae</taxon>
        <taxon>Catharanthus</taxon>
    </lineage>
</organism>
<evidence type="ECO:0000313" key="2">
    <source>
        <dbReference type="Proteomes" id="UP001060085"/>
    </source>
</evidence>
<protein>
    <submittedName>
        <fullName evidence="1">Uncharacterized protein</fullName>
    </submittedName>
</protein>
<comment type="caution">
    <text evidence="1">The sequence shown here is derived from an EMBL/GenBank/DDBJ whole genome shotgun (WGS) entry which is preliminary data.</text>
</comment>
<evidence type="ECO:0000313" key="1">
    <source>
        <dbReference type="EMBL" id="KAI5648539.1"/>
    </source>
</evidence>